<dbReference type="Proteomes" id="UP001152531">
    <property type="component" value="Unassembled WGS sequence"/>
</dbReference>
<evidence type="ECO:0000313" key="2">
    <source>
        <dbReference type="Proteomes" id="UP001152531"/>
    </source>
</evidence>
<protein>
    <submittedName>
        <fullName evidence="1">Transcription activator Tec1p</fullName>
    </submittedName>
</protein>
<organism evidence="1 2">
    <name type="scientific">[Candida] jaroonii</name>
    <dbReference type="NCBI Taxonomy" id="467808"/>
    <lineage>
        <taxon>Eukaryota</taxon>
        <taxon>Fungi</taxon>
        <taxon>Dikarya</taxon>
        <taxon>Ascomycota</taxon>
        <taxon>Saccharomycotina</taxon>
        <taxon>Pichiomycetes</taxon>
        <taxon>Debaryomycetaceae</taxon>
        <taxon>Yamadazyma</taxon>
    </lineage>
</organism>
<dbReference type="EMBL" id="CALSDN010000008">
    <property type="protein sequence ID" value="CAH6722091.1"/>
    <property type="molecule type" value="Genomic_DNA"/>
</dbReference>
<evidence type="ECO:0000313" key="1">
    <source>
        <dbReference type="EMBL" id="CAH6722091.1"/>
    </source>
</evidence>
<sequence length="666" mass="76721">MSHTPITPMTKNKKLPMIVDIAIDDNGKQLYQIHESSKFVRKEMPKSTKFYQNQELVDEDFQDKTPIRKILGTISPSTLNKKSSDDEDDHYENFENFQQGDLKTEIKDDFLNYQFDSHGDSSLPVSIPQSVPLPGSLPNSLPGSLPGSLPNSLSGSLSAPTYNEEFRERSHSHPMIKEDLSKSHDIWSDEVEQAFEEVLSIIPKNGLNKIKISGRSCGRNELISDYILTKTGKFRTRKQVSSHIQVIKNLGQKHHIIKLINEGPTFNNESDQVENMKKFEEIFSKINLNKSLGLNKKRQFNELNHILKKPKKNSFSASNHEFSVENFYMSVYDNLLTNPIILSLQNNQEIKSLKLKPNANISNRFPDLNDFKQFPIIHNLVKLNLPNLPINYTIENGLKTNFSIKCQNEAIKEVSVFTIIYNYGKEFFKINENNVQINGNNNFILKFWKYFFNNEILNNSNNLNHLTIKQIIYENTNTNSTNSLKLPKSKINTIFLWEFLKVNDLKDAITTTSKLTLPDEITAQEVQYYENSNEINPLNPQSLQAPLQSSIPSMPQSTLSAVPSSSTTMNYLPEMEEDFYDKKLSKPQLIQKKFQALQNEYEYYPYYYNGQPQPQPVPESHHLHSQIPNPQTIQPISHQQHAGQAAGQPMVDYDYQLFYDPNYLEY</sequence>
<keyword evidence="2" id="KW-1185">Reference proteome</keyword>
<comment type="caution">
    <text evidence="1">The sequence shown here is derived from an EMBL/GenBank/DDBJ whole genome shotgun (WGS) entry which is preliminary data.</text>
</comment>
<reference evidence="1" key="1">
    <citation type="submission" date="2022-06" db="EMBL/GenBank/DDBJ databases">
        <authorList>
            <person name="Legras J.-L."/>
            <person name="Devillers H."/>
            <person name="Grondin C."/>
        </authorList>
    </citation>
    <scope>NUCLEOTIDE SEQUENCE</scope>
    <source>
        <strain evidence="1">CLIB 1444</strain>
    </source>
</reference>
<gene>
    <name evidence="1" type="ORF">CLIB1444_08S01684</name>
</gene>
<accession>A0ACA9YB80</accession>
<proteinExistence type="predicted"/>
<name>A0ACA9YB80_9ASCO</name>